<dbReference type="SUPFAM" id="SSF51445">
    <property type="entry name" value="(Trans)glycosidases"/>
    <property type="match status" value="1"/>
</dbReference>
<dbReference type="InterPro" id="IPR051913">
    <property type="entry name" value="GH2_Domain-Containing"/>
</dbReference>
<dbReference type="InterPro" id="IPR017853">
    <property type="entry name" value="GH"/>
</dbReference>
<feature type="domain" description="Malectin" evidence="8">
    <location>
        <begin position="723"/>
        <end position="884"/>
    </location>
</feature>
<evidence type="ECO:0000259" key="5">
    <source>
        <dbReference type="Pfam" id="PF00703"/>
    </source>
</evidence>
<dbReference type="Proteomes" id="UP000322699">
    <property type="component" value="Unassembled WGS sequence"/>
</dbReference>
<dbReference type="AlphaFoldDB" id="A0A5B1CH24"/>
<dbReference type="Gene3D" id="2.60.120.260">
    <property type="entry name" value="Galactose-binding domain-like"/>
    <property type="match status" value="1"/>
</dbReference>
<dbReference type="PRINTS" id="PR00132">
    <property type="entry name" value="GLHYDRLASE2"/>
</dbReference>
<dbReference type="InterPro" id="IPR006102">
    <property type="entry name" value="Ig-like_GH2"/>
</dbReference>
<sequence length="903" mass="102152" precursor="true">MIKYSLVLLLLISNIAFGQDSAQTQYSINDSWIFFKDAAEKPVALTELGDREVEIVNLPHSFNTDDAIYGATSKTEGFYRGPVWYIRKVTVPSDYKNKELFVYFEGANQETDVFVNGQFAGNHIGGYTRFVFPISQFVEFDEAKESTDFEIAVRVDTTHNLDVPTLQADFTFYGGIYRDVLLLVEEKVHFNLEDHASNGIYIRTPSVSAQQAELDVDVQLKNSGTTDRNVRLETTIYGPDSQQVATFLSDLDLSAGEVLTAKPKIDPIENPQLWSTDTPNQYRLVCKVYDAETDQMLDEVMDSFGCRWFSFDADKGFFLNGEHLQLIGTCRHQDYVGLGNALPDYIHREDVLRMKEMGSNFLRIAHYPQDPAILELCDQLGILTTIETPIVDTITESEAFKQNCLNIHLEMMRQNYNHPSLIIWAYMNEVLLHPKYKGDKAKQKVYFEKVYDIAAALEAMTRKEDPYRYTMIPNHANLNIYKDNGLTDLPMIVGWNIYYGWYKGEFSDVKKMMTEFHEAVPDKPMIIAEYGAGADPRLHSLDPVRFDFTVEYATRFHEQYLKALTELPFVAGINVWNMADFGSVGRADTVPNINNKGLIGIDRKPKDVFLFYQAALLDEPFVGITAKGWGRRACVEDSVGQGICSMPVEVFSNQKELELFHNGVSLGKKNAGEFNKFIWDVPFSGGVNTLRAVCSTNSTVEDLAVVKIDVLPIKLDEFPLSGLALNCGDYRFFHDDKIDQAWLPEKAYADGSWGYVGGEVYKMPRTPRQQHGTSQPIKGTHCDPVYQTQRIGIQQYRFDVPPGMYEITLHFAELTGQMSKALPYELTDADDKKPSKAKNRVFTVNVNGKPVVQQISLARDYGSFRAVKIKTLATTQSGESLVIDFVPTKEEAVLNGIELNKKL</sequence>
<name>A0A5B1CH24_9BACT</name>
<proteinExistence type="inferred from homology"/>
<protein>
    <submittedName>
        <fullName evidence="10">Beta-galactosidase</fullName>
        <ecNumber evidence="10">3.2.1.23</ecNumber>
    </submittedName>
</protein>
<dbReference type="InterPro" id="IPR008979">
    <property type="entry name" value="Galactose-bd-like_sf"/>
</dbReference>
<evidence type="ECO:0000256" key="2">
    <source>
        <dbReference type="ARBA" id="ARBA00022801"/>
    </source>
</evidence>
<dbReference type="OrthoDB" id="9762066at2"/>
<dbReference type="InterPro" id="IPR032311">
    <property type="entry name" value="DUF4982"/>
</dbReference>
<evidence type="ECO:0000256" key="1">
    <source>
        <dbReference type="ARBA" id="ARBA00007401"/>
    </source>
</evidence>
<evidence type="ECO:0000313" key="10">
    <source>
        <dbReference type="EMBL" id="KAA1259856.1"/>
    </source>
</evidence>
<dbReference type="PANTHER" id="PTHR42732">
    <property type="entry name" value="BETA-GALACTOSIDASE"/>
    <property type="match status" value="1"/>
</dbReference>
<dbReference type="SUPFAM" id="SSF49785">
    <property type="entry name" value="Galactose-binding domain-like"/>
    <property type="match status" value="1"/>
</dbReference>
<dbReference type="InterPro" id="IPR006103">
    <property type="entry name" value="Glyco_hydro_2_cat"/>
</dbReference>
<organism evidence="10 11">
    <name type="scientific">Rubripirellula obstinata</name>
    <dbReference type="NCBI Taxonomy" id="406547"/>
    <lineage>
        <taxon>Bacteria</taxon>
        <taxon>Pseudomonadati</taxon>
        <taxon>Planctomycetota</taxon>
        <taxon>Planctomycetia</taxon>
        <taxon>Pirellulales</taxon>
        <taxon>Pirellulaceae</taxon>
        <taxon>Rubripirellula</taxon>
    </lineage>
</organism>
<dbReference type="Pfam" id="PF02836">
    <property type="entry name" value="Glyco_hydro_2_C"/>
    <property type="match status" value="1"/>
</dbReference>
<dbReference type="PANTHER" id="PTHR42732:SF1">
    <property type="entry name" value="BETA-MANNOSIDASE"/>
    <property type="match status" value="1"/>
</dbReference>
<keyword evidence="3 10" id="KW-0326">Glycosidase</keyword>
<keyword evidence="4" id="KW-0732">Signal</keyword>
<dbReference type="EC" id="3.2.1.23" evidence="10"/>
<dbReference type="RefSeq" id="WP_084422378.1">
    <property type="nucleotide sequence ID" value="NZ_LWSK01000012.1"/>
</dbReference>
<evidence type="ECO:0000259" key="6">
    <source>
        <dbReference type="Pfam" id="PF02836"/>
    </source>
</evidence>
<dbReference type="Pfam" id="PF02837">
    <property type="entry name" value="Glyco_hydro_2_N"/>
    <property type="match status" value="1"/>
</dbReference>
<feature type="domain" description="Glycoside hydrolase family 2 catalytic" evidence="6">
    <location>
        <begin position="314"/>
        <end position="611"/>
    </location>
</feature>
<feature type="domain" description="Glycoside hydrolase family 2 immunoglobulin-like beta-sandwich" evidence="5">
    <location>
        <begin position="204"/>
        <end position="307"/>
    </location>
</feature>
<dbReference type="InterPro" id="IPR013783">
    <property type="entry name" value="Ig-like_fold"/>
</dbReference>
<evidence type="ECO:0000259" key="9">
    <source>
        <dbReference type="Pfam" id="PF16355"/>
    </source>
</evidence>
<dbReference type="InterPro" id="IPR021720">
    <property type="entry name" value="Malectin_dom"/>
</dbReference>
<evidence type="ECO:0000259" key="8">
    <source>
        <dbReference type="Pfam" id="PF11721"/>
    </source>
</evidence>
<dbReference type="Gene3D" id="2.60.120.430">
    <property type="entry name" value="Galactose-binding lectin"/>
    <property type="match status" value="1"/>
</dbReference>
<accession>A0A5B1CH24</accession>
<dbReference type="SUPFAM" id="SSF49303">
    <property type="entry name" value="beta-Galactosidase/glucuronidase domain"/>
    <property type="match status" value="1"/>
</dbReference>
<feature type="chain" id="PRO_5022997514" evidence="4">
    <location>
        <begin position="19"/>
        <end position="903"/>
    </location>
</feature>
<dbReference type="EMBL" id="VRLW01000001">
    <property type="protein sequence ID" value="KAA1259856.1"/>
    <property type="molecule type" value="Genomic_DNA"/>
</dbReference>
<gene>
    <name evidence="10" type="primary">lacZ_3</name>
    <name evidence="10" type="ORF">LF1_23930</name>
</gene>
<dbReference type="GO" id="GO:0005975">
    <property type="term" value="P:carbohydrate metabolic process"/>
    <property type="evidence" value="ECO:0007669"/>
    <property type="project" value="InterPro"/>
</dbReference>
<evidence type="ECO:0000259" key="7">
    <source>
        <dbReference type="Pfam" id="PF02837"/>
    </source>
</evidence>
<dbReference type="Pfam" id="PF16355">
    <property type="entry name" value="DUF4982"/>
    <property type="match status" value="1"/>
</dbReference>
<feature type="domain" description="Glycosyl hydrolases family 2 sugar binding" evidence="7">
    <location>
        <begin position="77"/>
        <end position="183"/>
    </location>
</feature>
<comment type="caution">
    <text evidence="10">The sequence shown here is derived from an EMBL/GenBank/DDBJ whole genome shotgun (WGS) entry which is preliminary data.</text>
</comment>
<comment type="similarity">
    <text evidence="1">Belongs to the glycosyl hydrolase 2 family.</text>
</comment>
<keyword evidence="11" id="KW-1185">Reference proteome</keyword>
<evidence type="ECO:0000313" key="11">
    <source>
        <dbReference type="Proteomes" id="UP000322699"/>
    </source>
</evidence>
<dbReference type="Gene3D" id="3.20.20.80">
    <property type="entry name" value="Glycosidases"/>
    <property type="match status" value="1"/>
</dbReference>
<dbReference type="Gene3D" id="2.60.40.10">
    <property type="entry name" value="Immunoglobulins"/>
    <property type="match status" value="2"/>
</dbReference>
<reference evidence="10 11" key="1">
    <citation type="submission" date="2019-08" db="EMBL/GenBank/DDBJ databases">
        <title>Deep-cultivation of Planctomycetes and their phenomic and genomic characterization uncovers novel biology.</title>
        <authorList>
            <person name="Wiegand S."/>
            <person name="Jogler M."/>
            <person name="Boedeker C."/>
            <person name="Pinto D."/>
            <person name="Vollmers J."/>
            <person name="Rivas-Marin E."/>
            <person name="Kohn T."/>
            <person name="Peeters S.H."/>
            <person name="Heuer A."/>
            <person name="Rast P."/>
            <person name="Oberbeckmann S."/>
            <person name="Bunk B."/>
            <person name="Jeske O."/>
            <person name="Meyerdierks A."/>
            <person name="Storesund J.E."/>
            <person name="Kallscheuer N."/>
            <person name="Luecker S."/>
            <person name="Lage O.M."/>
            <person name="Pohl T."/>
            <person name="Merkel B.J."/>
            <person name="Hornburger P."/>
            <person name="Mueller R.-W."/>
            <person name="Bruemmer F."/>
            <person name="Labrenz M."/>
            <person name="Spormann A.M."/>
            <person name="Op Den Camp H."/>
            <person name="Overmann J."/>
            <person name="Amann R."/>
            <person name="Jetten M.S.M."/>
            <person name="Mascher T."/>
            <person name="Medema M.H."/>
            <person name="Devos D.P."/>
            <person name="Kaster A.-K."/>
            <person name="Ovreas L."/>
            <person name="Rohde M."/>
            <person name="Galperin M.Y."/>
            <person name="Jogler C."/>
        </authorList>
    </citation>
    <scope>NUCLEOTIDE SEQUENCE [LARGE SCALE GENOMIC DNA]</scope>
    <source>
        <strain evidence="10 11">LF1</strain>
    </source>
</reference>
<dbReference type="GO" id="GO:0004565">
    <property type="term" value="F:beta-galactosidase activity"/>
    <property type="evidence" value="ECO:0007669"/>
    <property type="project" value="UniProtKB-EC"/>
</dbReference>
<dbReference type="InterPro" id="IPR036156">
    <property type="entry name" value="Beta-gal/glucu_dom_sf"/>
</dbReference>
<evidence type="ECO:0000256" key="4">
    <source>
        <dbReference type="SAM" id="SignalP"/>
    </source>
</evidence>
<dbReference type="InterPro" id="IPR006104">
    <property type="entry name" value="Glyco_hydro_2_N"/>
</dbReference>
<keyword evidence="2 10" id="KW-0378">Hydrolase</keyword>
<dbReference type="Pfam" id="PF11721">
    <property type="entry name" value="Malectin"/>
    <property type="match status" value="1"/>
</dbReference>
<evidence type="ECO:0000256" key="3">
    <source>
        <dbReference type="ARBA" id="ARBA00023295"/>
    </source>
</evidence>
<feature type="domain" description="DUF4982" evidence="9">
    <location>
        <begin position="646"/>
        <end position="695"/>
    </location>
</feature>
<feature type="signal peptide" evidence="4">
    <location>
        <begin position="1"/>
        <end position="18"/>
    </location>
</feature>
<dbReference type="Pfam" id="PF00703">
    <property type="entry name" value="Glyco_hydro_2"/>
    <property type="match status" value="1"/>
</dbReference>
<dbReference type="InterPro" id="IPR006101">
    <property type="entry name" value="Glyco_hydro_2"/>
</dbReference>